<accession>A0A1A7ZUV6</accession>
<reference evidence="2" key="1">
    <citation type="submission" date="2016-05" db="EMBL/GenBank/DDBJ databases">
        <authorList>
            <person name="Lavstsen T."/>
            <person name="Jespersen J.S."/>
        </authorList>
    </citation>
    <scope>NUCLEOTIDE SEQUENCE</scope>
    <source>
        <tissue evidence="2">Brain</tissue>
    </source>
</reference>
<feature type="region of interest" description="Disordered" evidence="1">
    <location>
        <begin position="121"/>
        <end position="144"/>
    </location>
</feature>
<feature type="non-terminal residue" evidence="2">
    <location>
        <position position="1"/>
    </location>
</feature>
<proteinExistence type="predicted"/>
<organism evidence="2">
    <name type="scientific">Nothobranchius furzeri</name>
    <name type="common">Turquoise killifish</name>
    <dbReference type="NCBI Taxonomy" id="105023"/>
    <lineage>
        <taxon>Eukaryota</taxon>
        <taxon>Metazoa</taxon>
        <taxon>Chordata</taxon>
        <taxon>Craniata</taxon>
        <taxon>Vertebrata</taxon>
        <taxon>Euteleostomi</taxon>
        <taxon>Actinopterygii</taxon>
        <taxon>Neopterygii</taxon>
        <taxon>Teleostei</taxon>
        <taxon>Neoteleostei</taxon>
        <taxon>Acanthomorphata</taxon>
        <taxon>Ovalentaria</taxon>
        <taxon>Atherinomorphae</taxon>
        <taxon>Cyprinodontiformes</taxon>
        <taxon>Nothobranchiidae</taxon>
        <taxon>Nothobranchius</taxon>
    </lineage>
</organism>
<dbReference type="AlphaFoldDB" id="A0A1A7ZUV6"/>
<reference evidence="2" key="2">
    <citation type="submission" date="2016-06" db="EMBL/GenBank/DDBJ databases">
        <title>The genome of a short-lived fish provides insights into sex chromosome evolution and the genetic control of aging.</title>
        <authorList>
            <person name="Reichwald K."/>
            <person name="Felder M."/>
            <person name="Petzold A."/>
            <person name="Koch P."/>
            <person name="Groth M."/>
            <person name="Platzer M."/>
        </authorList>
    </citation>
    <scope>NUCLEOTIDE SEQUENCE</scope>
    <source>
        <tissue evidence="2">Brain</tissue>
    </source>
</reference>
<feature type="region of interest" description="Disordered" evidence="1">
    <location>
        <begin position="41"/>
        <end position="66"/>
    </location>
</feature>
<evidence type="ECO:0000256" key="1">
    <source>
        <dbReference type="SAM" id="MobiDB-lite"/>
    </source>
</evidence>
<dbReference type="EMBL" id="HADY01007260">
    <property type="protein sequence ID" value="SBP45745.1"/>
    <property type="molecule type" value="Transcribed_RNA"/>
</dbReference>
<protein>
    <submittedName>
        <fullName evidence="2">Uncharacterized protein</fullName>
    </submittedName>
</protein>
<feature type="non-terminal residue" evidence="2">
    <location>
        <position position="144"/>
    </location>
</feature>
<name>A0A1A7ZUV6_NOTFU</name>
<gene>
    <name evidence="2" type="primary">Nfu_g_1_018020</name>
</gene>
<evidence type="ECO:0000313" key="2">
    <source>
        <dbReference type="EMBL" id="SBP45745.1"/>
    </source>
</evidence>
<sequence length="144" mass="15181">NLERRRAAAEKRSCVCDHITPAAGFISLTLIRLSQLQKFHSDPKTQIPPTREGAHAPQLSSPQEKDGGKCFHAVKILFQLPAGSGNRVALKVCVTLSCAGVSTPLIFPSLEPLDLEREAPAAALRQSAGPAVRGGGEHITSPGG</sequence>